<keyword evidence="4" id="KW-0012">Acyltransferase</keyword>
<evidence type="ECO:0000256" key="1">
    <source>
        <dbReference type="ARBA" id="ARBA00009991"/>
    </source>
</evidence>
<evidence type="ECO:0000259" key="7">
    <source>
        <dbReference type="Pfam" id="PF04377"/>
    </source>
</evidence>
<dbReference type="RefSeq" id="XP_002846606.1">
    <property type="nucleotide sequence ID" value="XM_002846560.1"/>
</dbReference>
<evidence type="ECO:0000256" key="2">
    <source>
        <dbReference type="ARBA" id="ARBA00012025"/>
    </source>
</evidence>
<dbReference type="InterPro" id="IPR030700">
    <property type="entry name" value="N-end_Aminoacyl_Trfase"/>
</dbReference>
<dbReference type="EMBL" id="DS995704">
    <property type="protein sequence ID" value="EEQ31524.1"/>
    <property type="molecule type" value="Genomic_DNA"/>
</dbReference>
<name>C5FPK8_ARTOC</name>
<dbReference type="InterPro" id="IPR016181">
    <property type="entry name" value="Acyl_CoA_acyltransferase"/>
</dbReference>
<accession>C5FPK8</accession>
<dbReference type="OMA" id="KYQTAIH"/>
<dbReference type="PANTHER" id="PTHR21367">
    <property type="entry name" value="ARGININE-TRNA-PROTEIN TRANSFERASE 1"/>
    <property type="match status" value="1"/>
</dbReference>
<dbReference type="VEuPathDB" id="FungiDB:MCYG_04343"/>
<dbReference type="Pfam" id="PF04377">
    <property type="entry name" value="ATE_C"/>
    <property type="match status" value="1"/>
</dbReference>
<feature type="region of interest" description="Disordered" evidence="5">
    <location>
        <begin position="313"/>
        <end position="332"/>
    </location>
</feature>
<dbReference type="Pfam" id="PF04376">
    <property type="entry name" value="ATE_N"/>
    <property type="match status" value="1"/>
</dbReference>
<reference evidence="9" key="1">
    <citation type="journal article" date="2012" name="MBio">
        <title>Comparative genome analysis of Trichophyton rubrum and related dermatophytes reveals candidate genes involved in infection.</title>
        <authorList>
            <person name="Martinez D.A."/>
            <person name="Oliver B.G."/>
            <person name="Graeser Y."/>
            <person name="Goldberg J.M."/>
            <person name="Li W."/>
            <person name="Martinez-Rossi N.M."/>
            <person name="Monod M."/>
            <person name="Shelest E."/>
            <person name="Barton R.C."/>
            <person name="Birch E."/>
            <person name="Brakhage A.A."/>
            <person name="Chen Z."/>
            <person name="Gurr S.J."/>
            <person name="Heiman D."/>
            <person name="Heitman J."/>
            <person name="Kosti I."/>
            <person name="Rossi A."/>
            <person name="Saif S."/>
            <person name="Samalova M."/>
            <person name="Saunders C.W."/>
            <person name="Shea T."/>
            <person name="Summerbell R.C."/>
            <person name="Xu J."/>
            <person name="Young S."/>
            <person name="Zeng Q."/>
            <person name="Birren B.W."/>
            <person name="Cuomo C.A."/>
            <person name="White T.C."/>
        </authorList>
    </citation>
    <scope>NUCLEOTIDE SEQUENCE [LARGE SCALE GENOMIC DNA]</scope>
    <source>
        <strain evidence="9">ATCC MYA-4605 / CBS 113480</strain>
    </source>
</reference>
<dbReference type="OrthoDB" id="74183at2759"/>
<dbReference type="HOGENOM" id="CLU_020349_0_0_1"/>
<keyword evidence="3 8" id="KW-0808">Transferase</keyword>
<comment type="similarity">
    <text evidence="1">Belongs to the R-transferase family.</text>
</comment>
<evidence type="ECO:0000256" key="4">
    <source>
        <dbReference type="ARBA" id="ARBA00023315"/>
    </source>
</evidence>
<dbReference type="InterPro" id="IPR007471">
    <property type="entry name" value="N-end_Aminoacyl_Trfase_N"/>
</dbReference>
<dbReference type="GeneID" id="9226013"/>
<sequence length="422" mass="49124">MSGRRRRRRRLDMMADLKMTEMSYFSPMGYQRNTCGYCKREDGSASYYASSTSVRVEEYEQLMNRGWRRSGSLYYKPNLARSCCPHYTMRMDPKEYKPRRDQKKALNRWTSFVLGPDYTQAAARLCPRTRQSPPTAVMIYMLTSRFNLFLRYQTTIHKEHESRWKHSDFKRFLCSGLKQKTVKQTFKGEDGSPATVERKLGSYHQCYRLDGVLIAVAVLDFLPHSVSSLRLAASYDPDYEKFELGKLSAMREIALTQEMRYQHYYMGYYIHSCPKMRYKGTFRPQYLQDPESYEWEPLDEVFAPKLDKRRYVSPSRDRKAASTSADAPDVPDVYEDIPEEESMSLFDLHMPGVLTVEELRSQVDLDHWHLLIRGMLVEMTDLVGWETSSIKNPQAIKGIVAELAAALGPEVVKNSAVIMFQS</sequence>
<dbReference type="SUPFAM" id="SSF55729">
    <property type="entry name" value="Acyl-CoA N-acyltransferases (Nat)"/>
    <property type="match status" value="1"/>
</dbReference>
<organism evidence="8 9">
    <name type="scientific">Arthroderma otae (strain ATCC MYA-4605 / CBS 113480)</name>
    <name type="common">Microsporum canis</name>
    <dbReference type="NCBI Taxonomy" id="554155"/>
    <lineage>
        <taxon>Eukaryota</taxon>
        <taxon>Fungi</taxon>
        <taxon>Dikarya</taxon>
        <taxon>Ascomycota</taxon>
        <taxon>Pezizomycotina</taxon>
        <taxon>Eurotiomycetes</taxon>
        <taxon>Eurotiomycetidae</taxon>
        <taxon>Onygenales</taxon>
        <taxon>Arthrodermataceae</taxon>
        <taxon>Microsporum</taxon>
    </lineage>
</organism>
<feature type="domain" description="N-end aminoacyl transferase N-terminal" evidence="6">
    <location>
        <begin position="34"/>
        <end position="104"/>
    </location>
</feature>
<evidence type="ECO:0000259" key="6">
    <source>
        <dbReference type="Pfam" id="PF04376"/>
    </source>
</evidence>
<dbReference type="eggNOG" id="KOG1193">
    <property type="taxonomic scope" value="Eukaryota"/>
</dbReference>
<gene>
    <name evidence="8" type="ORF">MCYG_04343</name>
</gene>
<feature type="domain" description="N-end rule aminoacyl transferase C-terminal" evidence="7">
    <location>
        <begin position="145"/>
        <end position="288"/>
    </location>
</feature>
<evidence type="ECO:0000256" key="3">
    <source>
        <dbReference type="ARBA" id="ARBA00022679"/>
    </source>
</evidence>
<dbReference type="Proteomes" id="UP000002035">
    <property type="component" value="Unassembled WGS sequence"/>
</dbReference>
<keyword evidence="9" id="KW-1185">Reference proteome</keyword>
<dbReference type="AlphaFoldDB" id="C5FPK8"/>
<evidence type="ECO:0000313" key="9">
    <source>
        <dbReference type="Proteomes" id="UP000002035"/>
    </source>
</evidence>
<dbReference type="InterPro" id="IPR007472">
    <property type="entry name" value="N-end_Aminoacyl_Trfase_C"/>
</dbReference>
<dbReference type="PANTHER" id="PTHR21367:SF1">
    <property type="entry name" value="ARGINYL-TRNA--PROTEIN TRANSFERASE 1"/>
    <property type="match status" value="1"/>
</dbReference>
<dbReference type="EC" id="2.3.2.8" evidence="2"/>
<proteinExistence type="inferred from homology"/>
<dbReference type="GO" id="GO:0004057">
    <property type="term" value="F:arginyl-tRNA--protein transferase activity"/>
    <property type="evidence" value="ECO:0007669"/>
    <property type="project" value="UniProtKB-EC"/>
</dbReference>
<evidence type="ECO:0000256" key="5">
    <source>
        <dbReference type="SAM" id="MobiDB-lite"/>
    </source>
</evidence>
<dbReference type="STRING" id="554155.C5FPK8"/>
<evidence type="ECO:0000313" key="8">
    <source>
        <dbReference type="EMBL" id="EEQ31524.1"/>
    </source>
</evidence>
<protein>
    <recommendedName>
        <fullName evidence="2">arginyltransferase</fullName>
        <ecNumber evidence="2">2.3.2.8</ecNumber>
    </recommendedName>
</protein>
<dbReference type="GO" id="GO:0005737">
    <property type="term" value="C:cytoplasm"/>
    <property type="evidence" value="ECO:0007669"/>
    <property type="project" value="TreeGrafter"/>
</dbReference>